<dbReference type="Pfam" id="PF05542">
    <property type="entry name" value="DUF760"/>
    <property type="match status" value="1"/>
</dbReference>
<evidence type="ECO:0000313" key="2">
    <source>
        <dbReference type="Proteomes" id="UP001328733"/>
    </source>
</evidence>
<name>A0AAW9QWE8_9CHRO</name>
<dbReference type="EMBL" id="JBAFSM010000028">
    <property type="protein sequence ID" value="MEG3438406.1"/>
    <property type="molecule type" value="Genomic_DNA"/>
</dbReference>
<dbReference type="PANTHER" id="PTHR33598:SF2">
    <property type="entry name" value="MAR-BINDING FILAMENT-LIKE PROTEIN"/>
    <property type="match status" value="1"/>
</dbReference>
<comment type="caution">
    <text evidence="1">The sequence shown here is derived from an EMBL/GenBank/DDBJ whole genome shotgun (WGS) entry which is preliminary data.</text>
</comment>
<gene>
    <name evidence="1" type="ORF">V0288_14845</name>
</gene>
<dbReference type="Proteomes" id="UP001328733">
    <property type="component" value="Unassembled WGS sequence"/>
</dbReference>
<evidence type="ECO:0000313" key="1">
    <source>
        <dbReference type="EMBL" id="MEG3438406.1"/>
    </source>
</evidence>
<dbReference type="AlphaFoldDB" id="A0AAW9QWE8"/>
<reference evidence="1 2" key="1">
    <citation type="submission" date="2024-01" db="EMBL/GenBank/DDBJ databases">
        <title>Genomic insights into the taxonomy and metabolism of the cyanobacterium Pannus brasiliensis CCIBt3594.</title>
        <authorList>
            <person name="Machado M."/>
            <person name="Botero N.B."/>
            <person name="Andreote A.P.D."/>
            <person name="Feitosa A.M.T."/>
            <person name="Popin R."/>
            <person name="Sivonen K."/>
            <person name="Fiore M.F."/>
        </authorList>
    </citation>
    <scope>NUCLEOTIDE SEQUENCE [LARGE SCALE GENOMIC DNA]</scope>
    <source>
        <strain evidence="1 2">CCIBt3594</strain>
    </source>
</reference>
<protein>
    <submittedName>
        <fullName evidence="1">DUF760 domain-containing protein</fullName>
    </submittedName>
</protein>
<sequence length="117" mass="13337">MIYHNFDAFPWETEERDENGLLQYLQQQNPETLERIARSVSPEIKEIISHNVKGLVGMLPSEDFAIQITTDRENLANLLASAMMTGYFLSQVEKRHSLESTLLGTDSIKFSPKPPID</sequence>
<proteinExistence type="predicted"/>
<dbReference type="InterPro" id="IPR008479">
    <property type="entry name" value="DUF760"/>
</dbReference>
<dbReference type="PANTHER" id="PTHR33598">
    <property type="entry name" value="OS02G0833400 PROTEIN"/>
    <property type="match status" value="1"/>
</dbReference>
<accession>A0AAW9QWE8</accession>
<keyword evidence="2" id="KW-1185">Reference proteome</keyword>
<organism evidence="1 2">
    <name type="scientific">Pannus brasiliensis CCIBt3594</name>
    <dbReference type="NCBI Taxonomy" id="1427578"/>
    <lineage>
        <taxon>Bacteria</taxon>
        <taxon>Bacillati</taxon>
        <taxon>Cyanobacteriota</taxon>
        <taxon>Cyanophyceae</taxon>
        <taxon>Oscillatoriophycideae</taxon>
        <taxon>Chroococcales</taxon>
        <taxon>Microcystaceae</taxon>
        <taxon>Pannus</taxon>
    </lineage>
</organism>